<proteinExistence type="predicted"/>
<keyword evidence="2" id="KW-0472">Membrane</keyword>
<feature type="transmembrane region" description="Helical" evidence="2">
    <location>
        <begin position="57"/>
        <end position="78"/>
    </location>
</feature>
<feature type="region of interest" description="Disordered" evidence="1">
    <location>
        <begin position="1"/>
        <end position="33"/>
    </location>
</feature>
<organism evidence="3 4">
    <name type="scientific">Pigmentiphaga soli</name>
    <dbReference type="NCBI Taxonomy" id="1007095"/>
    <lineage>
        <taxon>Bacteria</taxon>
        <taxon>Pseudomonadati</taxon>
        <taxon>Pseudomonadota</taxon>
        <taxon>Betaproteobacteria</taxon>
        <taxon>Burkholderiales</taxon>
        <taxon>Alcaligenaceae</taxon>
        <taxon>Pigmentiphaga</taxon>
    </lineage>
</organism>
<dbReference type="InterPro" id="IPR007251">
    <property type="entry name" value="Iron_permease_Fet4"/>
</dbReference>
<keyword evidence="2" id="KW-0812">Transmembrane</keyword>
<evidence type="ECO:0000256" key="1">
    <source>
        <dbReference type="SAM" id="MobiDB-lite"/>
    </source>
</evidence>
<comment type="caution">
    <text evidence="3">The sequence shown here is derived from an EMBL/GenBank/DDBJ whole genome shotgun (WGS) entry which is preliminary data.</text>
</comment>
<evidence type="ECO:0008006" key="5">
    <source>
        <dbReference type="Google" id="ProtNLM"/>
    </source>
</evidence>
<evidence type="ECO:0000313" key="3">
    <source>
        <dbReference type="EMBL" id="GAA4341415.1"/>
    </source>
</evidence>
<dbReference type="EMBL" id="BAABFO010000029">
    <property type="protein sequence ID" value="GAA4341415.1"/>
    <property type="molecule type" value="Genomic_DNA"/>
</dbReference>
<sequence>MSTLARPAGTAPVPAVGGVPDEAATPTEAAKARRPRTVRALFDRFASSVTRCVGTPAAFAAAFFVIVVWAACGPVFGYSET</sequence>
<keyword evidence="2" id="KW-1133">Transmembrane helix</keyword>
<accession>A0ABP8HN42</accession>
<name>A0ABP8HN42_9BURK</name>
<protein>
    <recommendedName>
        <fullName evidence="5">ABC transporter permease</fullName>
    </recommendedName>
</protein>
<evidence type="ECO:0000313" key="4">
    <source>
        <dbReference type="Proteomes" id="UP001501671"/>
    </source>
</evidence>
<evidence type="ECO:0000256" key="2">
    <source>
        <dbReference type="SAM" id="Phobius"/>
    </source>
</evidence>
<keyword evidence="4" id="KW-1185">Reference proteome</keyword>
<dbReference type="Pfam" id="PF04120">
    <property type="entry name" value="Iron_permease"/>
    <property type="match status" value="1"/>
</dbReference>
<reference evidence="4" key="1">
    <citation type="journal article" date="2019" name="Int. J. Syst. Evol. Microbiol.">
        <title>The Global Catalogue of Microorganisms (GCM) 10K type strain sequencing project: providing services to taxonomists for standard genome sequencing and annotation.</title>
        <authorList>
            <consortium name="The Broad Institute Genomics Platform"/>
            <consortium name="The Broad Institute Genome Sequencing Center for Infectious Disease"/>
            <person name="Wu L."/>
            <person name="Ma J."/>
        </authorList>
    </citation>
    <scope>NUCLEOTIDE SEQUENCE [LARGE SCALE GENOMIC DNA]</scope>
    <source>
        <strain evidence="4">JCM 17666</strain>
    </source>
</reference>
<dbReference type="Proteomes" id="UP001501671">
    <property type="component" value="Unassembled WGS sequence"/>
</dbReference>
<gene>
    <name evidence="3" type="ORF">GCM10023144_42150</name>
</gene>